<organism evidence="1">
    <name type="scientific">Echinococcus granulosus</name>
    <name type="common">Hydatid tapeworm</name>
    <dbReference type="NCBI Taxonomy" id="6210"/>
    <lineage>
        <taxon>Eukaryota</taxon>
        <taxon>Metazoa</taxon>
        <taxon>Spiralia</taxon>
        <taxon>Lophotrochozoa</taxon>
        <taxon>Platyhelminthes</taxon>
        <taxon>Cestoda</taxon>
        <taxon>Eucestoda</taxon>
        <taxon>Cyclophyllidea</taxon>
        <taxon>Taeniidae</taxon>
        <taxon>Echinococcus</taxon>
        <taxon>Echinococcus granulosus group</taxon>
    </lineage>
</organism>
<reference evidence="3" key="3">
    <citation type="submission" date="2020-10" db="UniProtKB">
        <authorList>
            <consortium name="WormBaseParasite"/>
        </authorList>
    </citation>
    <scope>IDENTIFICATION</scope>
</reference>
<gene>
    <name evidence="1" type="ORF">EgrG_000531100</name>
</gene>
<evidence type="ECO:0000313" key="1">
    <source>
        <dbReference type="EMBL" id="CDS20953.1"/>
    </source>
</evidence>
<reference evidence="1 2" key="1">
    <citation type="journal article" date="2013" name="Nature">
        <title>The genomes of four tapeworm species reveal adaptations to parasitism.</title>
        <authorList>
            <person name="Tsai I.J."/>
            <person name="Zarowiecki M."/>
            <person name="Holroyd N."/>
            <person name="Garciarrubio A."/>
            <person name="Sanchez-Flores A."/>
            <person name="Brooks K.L."/>
            <person name="Tracey A."/>
            <person name="Bobes R.J."/>
            <person name="Fragoso G."/>
            <person name="Sciutto E."/>
            <person name="Aslett M."/>
            <person name="Beasley H."/>
            <person name="Bennett H.M."/>
            <person name="Cai J."/>
            <person name="Camicia F."/>
            <person name="Clark R."/>
            <person name="Cucher M."/>
            <person name="De Silva N."/>
            <person name="Day T.A."/>
            <person name="Deplazes P."/>
            <person name="Estrada K."/>
            <person name="Fernandez C."/>
            <person name="Holland P.W."/>
            <person name="Hou J."/>
            <person name="Hu S."/>
            <person name="Huckvale T."/>
            <person name="Hung S.S."/>
            <person name="Kamenetzky L."/>
            <person name="Keane J.A."/>
            <person name="Kiss F."/>
            <person name="Koziol U."/>
            <person name="Lambert O."/>
            <person name="Liu K."/>
            <person name="Luo X."/>
            <person name="Luo Y."/>
            <person name="Macchiaroli N."/>
            <person name="Nichol S."/>
            <person name="Paps J."/>
            <person name="Parkinson J."/>
            <person name="Pouchkina-Stantcheva N."/>
            <person name="Riddiford N."/>
            <person name="Rosenzvit M."/>
            <person name="Salinas G."/>
            <person name="Wasmuth J.D."/>
            <person name="Zamanian M."/>
            <person name="Zheng Y."/>
            <person name="Cai X."/>
            <person name="Soberon X."/>
            <person name="Olson P.D."/>
            <person name="Laclette J.P."/>
            <person name="Brehm K."/>
            <person name="Berriman M."/>
            <person name="Garciarrubio A."/>
            <person name="Bobes R.J."/>
            <person name="Fragoso G."/>
            <person name="Sanchez-Flores A."/>
            <person name="Estrada K."/>
            <person name="Cevallos M.A."/>
            <person name="Morett E."/>
            <person name="Gonzalez V."/>
            <person name="Portillo T."/>
            <person name="Ochoa-Leyva A."/>
            <person name="Jose M.V."/>
            <person name="Sciutto E."/>
            <person name="Landa A."/>
            <person name="Jimenez L."/>
            <person name="Valdes V."/>
            <person name="Carrero J.C."/>
            <person name="Larralde C."/>
            <person name="Morales-Montor J."/>
            <person name="Limon-Lason J."/>
            <person name="Soberon X."/>
            <person name="Laclette J.P."/>
        </authorList>
    </citation>
    <scope>NUCLEOTIDE SEQUENCE [LARGE SCALE GENOMIC DNA]</scope>
</reference>
<accession>A0A068WLF7</accession>
<evidence type="ECO:0000313" key="2">
    <source>
        <dbReference type="Proteomes" id="UP000492820"/>
    </source>
</evidence>
<sequence length="109" mass="12216">MSLVCHFGTSLHRGRSPPPGILSGDQFRYPYDHLVAFHSPDMLNAAVAAAAAGLPYQISAYPSMFPLPQADDVHRVMKYSRRISLRGSPFYHRSFLFFSPFAIFCLPLL</sequence>
<protein>
    <submittedName>
        <fullName evidence="1 3">Expressed protein</fullName>
    </submittedName>
</protein>
<proteinExistence type="predicted"/>
<dbReference type="OrthoDB" id="6270585at2759"/>
<evidence type="ECO:0000313" key="3">
    <source>
        <dbReference type="WBParaSite" id="EgrG_000531100"/>
    </source>
</evidence>
<name>A0A068WLF7_ECHGR</name>
<dbReference type="AlphaFoldDB" id="A0A068WLF7"/>
<dbReference type="WBParaSite" id="EgrG_000531100">
    <property type="protein sequence ID" value="EgrG_000531100"/>
    <property type="gene ID" value="EgrG_000531100"/>
</dbReference>
<dbReference type="Proteomes" id="UP000492820">
    <property type="component" value="Unassembled WGS sequence"/>
</dbReference>
<reference evidence="1" key="2">
    <citation type="submission" date="2014-06" db="EMBL/GenBank/DDBJ databases">
        <authorList>
            <person name="Aslett M."/>
        </authorList>
    </citation>
    <scope>NUCLEOTIDE SEQUENCE</scope>
</reference>
<dbReference type="EMBL" id="LK028582">
    <property type="protein sequence ID" value="CDS20953.1"/>
    <property type="molecule type" value="Genomic_DNA"/>
</dbReference>